<dbReference type="InterPro" id="IPR001827">
    <property type="entry name" value="Homeobox_Antennapedia_CS"/>
</dbReference>
<evidence type="ECO:0000256" key="2">
    <source>
        <dbReference type="ARBA" id="ARBA00004123"/>
    </source>
</evidence>
<dbReference type="AlphaFoldDB" id="A0A8J6ESG4"/>
<dbReference type="PRINTS" id="PR00025">
    <property type="entry name" value="ANTENNAPEDIA"/>
</dbReference>
<keyword evidence="6 10" id="KW-0238">DNA-binding</keyword>
<evidence type="ECO:0000256" key="7">
    <source>
        <dbReference type="ARBA" id="ARBA00023155"/>
    </source>
</evidence>
<dbReference type="PANTHER" id="PTHR45659:SF2">
    <property type="entry name" value="HOMEOBOX PROTEIN HOX-B5"/>
    <property type="match status" value="1"/>
</dbReference>
<dbReference type="InterPro" id="IPR017970">
    <property type="entry name" value="Homeobox_CS"/>
</dbReference>
<dbReference type="PROSITE" id="PS50071">
    <property type="entry name" value="HOMEOBOX_2"/>
    <property type="match status" value="1"/>
</dbReference>
<evidence type="ECO:0000259" key="14">
    <source>
        <dbReference type="PROSITE" id="PS50071"/>
    </source>
</evidence>
<dbReference type="EMBL" id="WNTK01000013">
    <property type="protein sequence ID" value="KAG9473999.1"/>
    <property type="molecule type" value="Genomic_DNA"/>
</dbReference>
<dbReference type="Gene3D" id="1.10.10.60">
    <property type="entry name" value="Homeodomain-like"/>
    <property type="match status" value="1"/>
</dbReference>
<keyword evidence="9 10" id="KW-0539">Nucleus</keyword>
<name>A0A8J6ESG4_ELECQ</name>
<dbReference type="GO" id="GO:0005634">
    <property type="term" value="C:nucleus"/>
    <property type="evidence" value="ECO:0007669"/>
    <property type="project" value="UniProtKB-SubCell"/>
</dbReference>
<evidence type="ECO:0000256" key="4">
    <source>
        <dbReference type="ARBA" id="ARBA00022473"/>
    </source>
</evidence>
<keyword evidence="8" id="KW-0804">Transcription</keyword>
<evidence type="ECO:0000256" key="11">
    <source>
        <dbReference type="RuleBase" id="RU000682"/>
    </source>
</evidence>
<dbReference type="OrthoDB" id="6159439at2759"/>
<evidence type="ECO:0000256" key="9">
    <source>
        <dbReference type="ARBA" id="ARBA00023242"/>
    </source>
</evidence>
<evidence type="ECO:0000256" key="6">
    <source>
        <dbReference type="ARBA" id="ARBA00023125"/>
    </source>
</evidence>
<evidence type="ECO:0000256" key="3">
    <source>
        <dbReference type="ARBA" id="ARBA00009107"/>
    </source>
</evidence>
<comment type="caution">
    <text evidence="15">The sequence shown here is derived from an EMBL/GenBank/DDBJ whole genome shotgun (WGS) entry which is preliminary data.</text>
</comment>
<protein>
    <recommendedName>
        <fullName evidence="14">Homeobox domain-containing protein</fullName>
    </recommendedName>
</protein>
<dbReference type="GO" id="GO:0000978">
    <property type="term" value="F:RNA polymerase II cis-regulatory region sequence-specific DNA binding"/>
    <property type="evidence" value="ECO:0007669"/>
    <property type="project" value="TreeGrafter"/>
</dbReference>
<feature type="compositionally biased region" description="Polar residues" evidence="13">
    <location>
        <begin position="120"/>
        <end position="137"/>
    </location>
</feature>
<feature type="compositionally biased region" description="Low complexity" evidence="13">
    <location>
        <begin position="59"/>
        <end position="73"/>
    </location>
</feature>
<keyword evidence="7 10" id="KW-0371">Homeobox</keyword>
<dbReference type="CDD" id="cd00086">
    <property type="entry name" value="homeodomain"/>
    <property type="match status" value="1"/>
</dbReference>
<accession>A0A8J6ESG4</accession>
<dbReference type="Proteomes" id="UP000770717">
    <property type="component" value="Unassembled WGS sequence"/>
</dbReference>
<comment type="similarity">
    <text evidence="3 12">Belongs to the Antp homeobox family.</text>
</comment>
<evidence type="ECO:0000256" key="12">
    <source>
        <dbReference type="RuleBase" id="RU004442"/>
    </source>
</evidence>
<dbReference type="PROSITE" id="PS00032">
    <property type="entry name" value="ANTENNAPEDIA"/>
    <property type="match status" value="1"/>
</dbReference>
<feature type="domain" description="Homeobox" evidence="14">
    <location>
        <begin position="189"/>
        <end position="249"/>
    </location>
</feature>
<proteinExistence type="inferred from homology"/>
<dbReference type="PRINTS" id="PR00024">
    <property type="entry name" value="HOMEOBOX"/>
</dbReference>
<dbReference type="GO" id="GO:0009952">
    <property type="term" value="P:anterior/posterior pattern specification"/>
    <property type="evidence" value="ECO:0007669"/>
    <property type="project" value="TreeGrafter"/>
</dbReference>
<evidence type="ECO:0000256" key="8">
    <source>
        <dbReference type="ARBA" id="ARBA00023163"/>
    </source>
</evidence>
<organism evidence="15 16">
    <name type="scientific">Eleutherodactylus coqui</name>
    <name type="common">Puerto Rican coqui</name>
    <dbReference type="NCBI Taxonomy" id="57060"/>
    <lineage>
        <taxon>Eukaryota</taxon>
        <taxon>Metazoa</taxon>
        <taxon>Chordata</taxon>
        <taxon>Craniata</taxon>
        <taxon>Vertebrata</taxon>
        <taxon>Euteleostomi</taxon>
        <taxon>Amphibia</taxon>
        <taxon>Batrachia</taxon>
        <taxon>Anura</taxon>
        <taxon>Neobatrachia</taxon>
        <taxon>Hyloidea</taxon>
        <taxon>Eleutherodactylidae</taxon>
        <taxon>Eleutherodactylinae</taxon>
        <taxon>Eleutherodactylus</taxon>
        <taxon>Eleutherodactylus</taxon>
    </lineage>
</organism>
<dbReference type="GO" id="GO:0000981">
    <property type="term" value="F:DNA-binding transcription factor activity, RNA polymerase II-specific"/>
    <property type="evidence" value="ECO:0007669"/>
    <property type="project" value="InterPro"/>
</dbReference>
<feature type="compositionally biased region" description="Low complexity" evidence="13">
    <location>
        <begin position="96"/>
        <end position="114"/>
    </location>
</feature>
<dbReference type="InterPro" id="IPR020479">
    <property type="entry name" value="HD_metazoa"/>
</dbReference>
<keyword evidence="4" id="KW-0217">Developmental protein</keyword>
<dbReference type="SUPFAM" id="SSF46689">
    <property type="entry name" value="Homeodomain-like"/>
    <property type="match status" value="1"/>
</dbReference>
<dbReference type="PROSITE" id="PS00027">
    <property type="entry name" value="HOMEOBOX_1"/>
    <property type="match status" value="1"/>
</dbReference>
<evidence type="ECO:0000256" key="10">
    <source>
        <dbReference type="PROSITE-ProRule" id="PRU00108"/>
    </source>
</evidence>
<dbReference type="PANTHER" id="PTHR45659">
    <property type="entry name" value="HOMEOBOX PROTEIN HOX"/>
    <property type="match status" value="1"/>
</dbReference>
<sequence length="266" mass="29010">MSSYFVNSFSGRYSNGPDYHVLNYGTGSSNVNGSYREAGSMHPTSYGAYNNYNGMDLSVSSRGSATSNSSSGDSSHHYGDSAGGFPAQGSRFGAASSCPLSSSESQSHGGKSEQVPPDPTTSSSSHFTEVEENSASSDPDEATPRGGCSSAARAQQESSPPGATTADGQSPQIFPWMRKLHINHDMTGPDGKRARTAYTRYQTLELEKEFHFNRYLTRRRRIEIAHALCLSERQIKIWFQNRRMKWKKDNKLKSMSLATAGSAFQP</sequence>
<reference evidence="15" key="1">
    <citation type="thesis" date="2020" institute="ProQuest LLC" country="789 East Eisenhower Parkway, Ann Arbor, MI, USA">
        <title>Comparative Genomics and Chromosome Evolution.</title>
        <authorList>
            <person name="Mudd A.B."/>
        </authorList>
    </citation>
    <scope>NUCLEOTIDE SEQUENCE</scope>
    <source>
        <strain evidence="15">HN-11 Male</strain>
        <tissue evidence="15">Kidney and liver</tissue>
    </source>
</reference>
<dbReference type="InterPro" id="IPR050296">
    <property type="entry name" value="Antp_homeobox"/>
</dbReference>
<evidence type="ECO:0000256" key="13">
    <source>
        <dbReference type="SAM" id="MobiDB-lite"/>
    </source>
</evidence>
<dbReference type="FunFam" id="1.10.10.60:FF:000055">
    <property type="entry name" value="Homeobox protein Hox-A5"/>
    <property type="match status" value="1"/>
</dbReference>
<dbReference type="InterPro" id="IPR017995">
    <property type="entry name" value="Homeobox_antennapedia"/>
</dbReference>
<dbReference type="SMART" id="SM00389">
    <property type="entry name" value="HOX"/>
    <property type="match status" value="1"/>
</dbReference>
<dbReference type="Pfam" id="PF00046">
    <property type="entry name" value="Homeodomain"/>
    <property type="match status" value="1"/>
</dbReference>
<feature type="compositionally biased region" description="Polar residues" evidence="13">
    <location>
        <begin position="152"/>
        <end position="170"/>
    </location>
</feature>
<evidence type="ECO:0000313" key="15">
    <source>
        <dbReference type="EMBL" id="KAG9473999.1"/>
    </source>
</evidence>
<feature type="region of interest" description="Disordered" evidence="13">
    <location>
        <begin position="59"/>
        <end position="170"/>
    </location>
</feature>
<evidence type="ECO:0000313" key="16">
    <source>
        <dbReference type="Proteomes" id="UP000770717"/>
    </source>
</evidence>
<evidence type="ECO:0000256" key="5">
    <source>
        <dbReference type="ARBA" id="ARBA00023015"/>
    </source>
</evidence>
<evidence type="ECO:0000256" key="1">
    <source>
        <dbReference type="ARBA" id="ARBA00003263"/>
    </source>
</evidence>
<feature type="DNA-binding region" description="Homeobox" evidence="10">
    <location>
        <begin position="191"/>
        <end position="250"/>
    </location>
</feature>
<keyword evidence="5" id="KW-0805">Transcription regulation</keyword>
<dbReference type="InterPro" id="IPR009057">
    <property type="entry name" value="Homeodomain-like_sf"/>
</dbReference>
<comment type="subcellular location">
    <subcellularLocation>
        <location evidence="2 10 11">Nucleus</location>
    </subcellularLocation>
</comment>
<keyword evidence="16" id="KW-1185">Reference proteome</keyword>
<gene>
    <name evidence="15" type="ORF">GDO78_004350</name>
</gene>
<comment type="function">
    <text evidence="1">Sequence-specific transcription factor which is part of a developmental regulatory system that provides cells with specific positional identities on the anterior-posterior axis.</text>
</comment>
<dbReference type="InterPro" id="IPR001356">
    <property type="entry name" value="HD"/>
</dbReference>